<evidence type="ECO:0000313" key="1">
    <source>
        <dbReference type="EMBL" id="KAI5665537.1"/>
    </source>
</evidence>
<dbReference type="EMBL" id="CM044704">
    <property type="protein sequence ID" value="KAI5665537.1"/>
    <property type="molecule type" value="Genomic_DNA"/>
</dbReference>
<proteinExistence type="predicted"/>
<sequence length="166" mass="18258">MASVSARRLVQRSTSYAKNAFMSSTLGSTSSKLGGLAPTIPSPAPRISRRQNLFFSIRLPKELSCGDSLMPLHSVTASVLLKSLLSSEVGQWGSLSEGTNQRLEVLCKSLITILLNLSTFINRKFEFLLMQWPKWICNATIAGPFGFLSLQSQGRWSCKLSSLLLF</sequence>
<name>A0ACC0AZY2_CATRO</name>
<accession>A0ACC0AZY2</accession>
<protein>
    <submittedName>
        <fullName evidence="1">Uncharacterized protein</fullName>
    </submittedName>
</protein>
<evidence type="ECO:0000313" key="2">
    <source>
        <dbReference type="Proteomes" id="UP001060085"/>
    </source>
</evidence>
<keyword evidence="2" id="KW-1185">Reference proteome</keyword>
<reference evidence="2" key="1">
    <citation type="journal article" date="2023" name="Nat. Plants">
        <title>Single-cell RNA sequencing provides a high-resolution roadmap for understanding the multicellular compartmentation of specialized metabolism.</title>
        <authorList>
            <person name="Sun S."/>
            <person name="Shen X."/>
            <person name="Li Y."/>
            <person name="Li Y."/>
            <person name="Wang S."/>
            <person name="Li R."/>
            <person name="Zhang H."/>
            <person name="Shen G."/>
            <person name="Guo B."/>
            <person name="Wei J."/>
            <person name="Xu J."/>
            <person name="St-Pierre B."/>
            <person name="Chen S."/>
            <person name="Sun C."/>
        </authorList>
    </citation>
    <scope>NUCLEOTIDE SEQUENCE [LARGE SCALE GENOMIC DNA]</scope>
</reference>
<dbReference type="Proteomes" id="UP001060085">
    <property type="component" value="Linkage Group LG04"/>
</dbReference>
<comment type="caution">
    <text evidence="1">The sequence shown here is derived from an EMBL/GenBank/DDBJ whole genome shotgun (WGS) entry which is preliminary data.</text>
</comment>
<organism evidence="1 2">
    <name type="scientific">Catharanthus roseus</name>
    <name type="common">Madagascar periwinkle</name>
    <name type="synonym">Vinca rosea</name>
    <dbReference type="NCBI Taxonomy" id="4058"/>
    <lineage>
        <taxon>Eukaryota</taxon>
        <taxon>Viridiplantae</taxon>
        <taxon>Streptophyta</taxon>
        <taxon>Embryophyta</taxon>
        <taxon>Tracheophyta</taxon>
        <taxon>Spermatophyta</taxon>
        <taxon>Magnoliopsida</taxon>
        <taxon>eudicotyledons</taxon>
        <taxon>Gunneridae</taxon>
        <taxon>Pentapetalae</taxon>
        <taxon>asterids</taxon>
        <taxon>lamiids</taxon>
        <taxon>Gentianales</taxon>
        <taxon>Apocynaceae</taxon>
        <taxon>Rauvolfioideae</taxon>
        <taxon>Vinceae</taxon>
        <taxon>Catharanthinae</taxon>
        <taxon>Catharanthus</taxon>
    </lineage>
</organism>
<gene>
    <name evidence="1" type="ORF">M9H77_15390</name>
</gene>